<name>A0A0F9G435_9ZZZZ</name>
<proteinExistence type="predicted"/>
<sequence>MPYVLLSYKEAMMITRHNTTQHLGPGEDIACSHTDGDMASHASVWIYVGNVTLFIREPETIDRLIAELEKAKSWLASNTTALHADATDSLPATTEPNTAASAAPE</sequence>
<dbReference type="AlphaFoldDB" id="A0A0F9G435"/>
<gene>
    <name evidence="2" type="ORF">LCGC14_2166460</name>
</gene>
<dbReference type="EMBL" id="LAZR01027889">
    <property type="protein sequence ID" value="KKL64295.1"/>
    <property type="molecule type" value="Genomic_DNA"/>
</dbReference>
<protein>
    <submittedName>
        <fullName evidence="2">Uncharacterized protein</fullName>
    </submittedName>
</protein>
<organism evidence="2">
    <name type="scientific">marine sediment metagenome</name>
    <dbReference type="NCBI Taxonomy" id="412755"/>
    <lineage>
        <taxon>unclassified sequences</taxon>
        <taxon>metagenomes</taxon>
        <taxon>ecological metagenomes</taxon>
    </lineage>
</organism>
<evidence type="ECO:0000256" key="1">
    <source>
        <dbReference type="SAM" id="MobiDB-lite"/>
    </source>
</evidence>
<feature type="region of interest" description="Disordered" evidence="1">
    <location>
        <begin position="85"/>
        <end position="105"/>
    </location>
</feature>
<accession>A0A0F9G435</accession>
<evidence type="ECO:0000313" key="2">
    <source>
        <dbReference type="EMBL" id="KKL64295.1"/>
    </source>
</evidence>
<feature type="compositionally biased region" description="Polar residues" evidence="1">
    <location>
        <begin position="90"/>
        <end position="105"/>
    </location>
</feature>
<comment type="caution">
    <text evidence="2">The sequence shown here is derived from an EMBL/GenBank/DDBJ whole genome shotgun (WGS) entry which is preliminary data.</text>
</comment>
<reference evidence="2" key="1">
    <citation type="journal article" date="2015" name="Nature">
        <title>Complex archaea that bridge the gap between prokaryotes and eukaryotes.</title>
        <authorList>
            <person name="Spang A."/>
            <person name="Saw J.H."/>
            <person name="Jorgensen S.L."/>
            <person name="Zaremba-Niedzwiedzka K."/>
            <person name="Martijn J."/>
            <person name="Lind A.E."/>
            <person name="van Eijk R."/>
            <person name="Schleper C."/>
            <person name="Guy L."/>
            <person name="Ettema T.J."/>
        </authorList>
    </citation>
    <scope>NUCLEOTIDE SEQUENCE</scope>
</reference>